<feature type="chain" id="PRO_5042441421" description="Manganese lipoxygenase" evidence="5">
    <location>
        <begin position="19"/>
        <end position="576"/>
    </location>
</feature>
<dbReference type="PROSITE" id="PS51393">
    <property type="entry name" value="LIPOXYGENASE_3"/>
    <property type="match status" value="1"/>
</dbReference>
<keyword evidence="9" id="KW-1185">Reference proteome</keyword>
<dbReference type="Gene3D" id="1.20.245.10">
    <property type="entry name" value="Lipoxygenase-1, Domain 5"/>
    <property type="match status" value="1"/>
</dbReference>
<feature type="domain" description="Lipoxygenase" evidence="6">
    <location>
        <begin position="180"/>
        <end position="576"/>
    </location>
</feature>
<dbReference type="EMBL" id="JADGKB010000018">
    <property type="protein sequence ID" value="KAJ3259432.1"/>
    <property type="molecule type" value="Genomic_DNA"/>
</dbReference>
<evidence type="ECO:0000313" key="9">
    <source>
        <dbReference type="Proteomes" id="UP001210925"/>
    </source>
</evidence>
<dbReference type="EMBL" id="JADGKB010000018">
    <property type="protein sequence ID" value="KAJ3259409.1"/>
    <property type="molecule type" value="Genomic_DNA"/>
</dbReference>
<evidence type="ECO:0000256" key="1">
    <source>
        <dbReference type="ARBA" id="ARBA00021175"/>
    </source>
</evidence>
<dbReference type="GO" id="GO:0046872">
    <property type="term" value="F:metal ion binding"/>
    <property type="evidence" value="ECO:0007669"/>
    <property type="project" value="UniProtKB-KW"/>
</dbReference>
<dbReference type="GO" id="GO:0043651">
    <property type="term" value="P:linoleic acid metabolic process"/>
    <property type="evidence" value="ECO:0007669"/>
    <property type="project" value="UniProtKB-ARBA"/>
</dbReference>
<dbReference type="Gene3D" id="3.10.450.60">
    <property type="match status" value="1"/>
</dbReference>
<dbReference type="InterPro" id="IPR036226">
    <property type="entry name" value="LipOase_C_sf"/>
</dbReference>
<gene>
    <name evidence="7" type="ORF">HK103_002312</name>
    <name evidence="8" type="ORF">HK103_002335</name>
</gene>
<dbReference type="InterPro" id="IPR000907">
    <property type="entry name" value="LipOase"/>
</dbReference>
<feature type="signal peptide" evidence="5">
    <location>
        <begin position="1"/>
        <end position="18"/>
    </location>
</feature>
<evidence type="ECO:0000256" key="4">
    <source>
        <dbReference type="ARBA" id="ARBA00023002"/>
    </source>
</evidence>
<name>A0AAD5UIW3_9FUNG</name>
<organism evidence="7 9">
    <name type="scientific">Boothiomyces macroporosus</name>
    <dbReference type="NCBI Taxonomy" id="261099"/>
    <lineage>
        <taxon>Eukaryota</taxon>
        <taxon>Fungi</taxon>
        <taxon>Fungi incertae sedis</taxon>
        <taxon>Chytridiomycota</taxon>
        <taxon>Chytridiomycota incertae sedis</taxon>
        <taxon>Chytridiomycetes</taxon>
        <taxon>Rhizophydiales</taxon>
        <taxon>Terramycetaceae</taxon>
        <taxon>Boothiomyces</taxon>
    </lineage>
</organism>
<dbReference type="GO" id="GO:0034440">
    <property type="term" value="P:lipid oxidation"/>
    <property type="evidence" value="ECO:0007669"/>
    <property type="project" value="InterPro"/>
</dbReference>
<keyword evidence="5" id="KW-0732">Signal</keyword>
<protein>
    <recommendedName>
        <fullName evidence="1">Manganese lipoxygenase</fullName>
    </recommendedName>
</protein>
<proteinExistence type="predicted"/>
<dbReference type="InterPro" id="IPR013819">
    <property type="entry name" value="LipOase_C"/>
</dbReference>
<reference evidence="7" key="1">
    <citation type="submission" date="2020-05" db="EMBL/GenBank/DDBJ databases">
        <title>Phylogenomic resolution of chytrid fungi.</title>
        <authorList>
            <person name="Stajich J.E."/>
            <person name="Amses K."/>
            <person name="Simmons R."/>
            <person name="Seto K."/>
            <person name="Myers J."/>
            <person name="Bonds A."/>
            <person name="Quandt C.A."/>
            <person name="Barry K."/>
            <person name="Liu P."/>
            <person name="Grigoriev I."/>
            <person name="Longcore J.E."/>
            <person name="James T.Y."/>
        </authorList>
    </citation>
    <scope>NUCLEOTIDE SEQUENCE</scope>
    <source>
        <strain evidence="7">PLAUS21</strain>
    </source>
</reference>
<keyword evidence="3" id="KW-0223">Dioxygenase</keyword>
<dbReference type="PANTHER" id="PTHR11771">
    <property type="entry name" value="LIPOXYGENASE"/>
    <property type="match status" value="1"/>
</dbReference>
<dbReference type="SUPFAM" id="SSF48484">
    <property type="entry name" value="Lipoxigenase"/>
    <property type="match status" value="1"/>
</dbReference>
<evidence type="ECO:0000256" key="3">
    <source>
        <dbReference type="ARBA" id="ARBA00022964"/>
    </source>
</evidence>
<dbReference type="GO" id="GO:0016702">
    <property type="term" value="F:oxidoreductase activity, acting on single donors with incorporation of molecular oxygen, incorporation of two atoms of oxygen"/>
    <property type="evidence" value="ECO:0007669"/>
    <property type="project" value="InterPro"/>
</dbReference>
<evidence type="ECO:0000256" key="5">
    <source>
        <dbReference type="SAM" id="SignalP"/>
    </source>
</evidence>
<comment type="caution">
    <text evidence="7">The sequence shown here is derived from an EMBL/GenBank/DDBJ whole genome shotgun (WGS) entry which is preliminary data.</text>
</comment>
<evidence type="ECO:0000256" key="2">
    <source>
        <dbReference type="ARBA" id="ARBA00022723"/>
    </source>
</evidence>
<dbReference type="AlphaFoldDB" id="A0AAD5UIW3"/>
<evidence type="ECO:0000313" key="7">
    <source>
        <dbReference type="EMBL" id="KAJ3259409.1"/>
    </source>
</evidence>
<evidence type="ECO:0000259" key="6">
    <source>
        <dbReference type="PROSITE" id="PS51393"/>
    </source>
</evidence>
<dbReference type="Proteomes" id="UP001210925">
    <property type="component" value="Unassembled WGS sequence"/>
</dbReference>
<evidence type="ECO:0000313" key="8">
    <source>
        <dbReference type="EMBL" id="KAJ3259432.1"/>
    </source>
</evidence>
<dbReference type="Pfam" id="PF00305">
    <property type="entry name" value="Lipoxygenase"/>
    <property type="match status" value="1"/>
</dbReference>
<accession>A0AAD5UIW3</accession>
<keyword evidence="2" id="KW-0479">Metal-binding</keyword>
<sequence length="576" mass="63214">MHLSAKLVTLLAVPTAFAGLFNLIPPVQDYLCLPKNSPNITARNQQLAIQQQNFIDGPGFFTIANQPGYFPMPNGPQFTPTWYQLMLSEIGEIAYRSNASAFQAEQLIPYDLVAAGIPINSLTDLTNMYYNFTSAIRFPYSIINWEADSSFGQDRLSWGGYSLKAETANVLNVPDTITVQLTGLTFAQLLSQNRIYKVDYSNIGSYSKSNVGQANPLGQSIPGTYLNLYIDASGNPYPLAIKVVDTGLVYTPLDAPEDWMFAKLAFSTSEGFFLPMEHFLINHMSLIAARVELMRHVSVQHPVYALLSHHFTDSYGNIIFGVQALLQNGTAFDTIYGCGGLGASRYIGDRTLTYNFTAQKINNWFAAAGTTNVPNYKYMTDLLAIRAAVGSFVQNYLSIYYRSDADVQNDPEIQAWAANTASPSGGNMVGFPSSFSTLFSLSDTIADLIVFLTAQHNVMNGEASWDGQVFPAKPHAMYGPLPTAKGIPSSRAYLAPVSQLIAAELALHSAFLIPTPQSAKLGFSYGSTLGPYSTIPITIFQIELDIISDIINLREAKNARKFLNLDPAQIPFQVWI</sequence>
<keyword evidence="4" id="KW-0560">Oxidoreductase</keyword>